<dbReference type="AlphaFoldDB" id="A0A0D3AWM7"/>
<evidence type="ECO:0000313" key="1">
    <source>
        <dbReference type="EnsemblPlants" id="Bo2g149170.1"/>
    </source>
</evidence>
<evidence type="ECO:0000313" key="2">
    <source>
        <dbReference type="Proteomes" id="UP000032141"/>
    </source>
</evidence>
<dbReference type="EnsemblPlants" id="Bo2g149170.1">
    <property type="protein sequence ID" value="Bo2g149170.1"/>
    <property type="gene ID" value="Bo2g149170"/>
</dbReference>
<protein>
    <submittedName>
        <fullName evidence="1">Uncharacterized protein</fullName>
    </submittedName>
</protein>
<accession>A0A0D3AWM7</accession>
<keyword evidence="2" id="KW-1185">Reference proteome</keyword>
<dbReference type="HOGENOM" id="CLU_2021150_0_0_1"/>
<dbReference type="Proteomes" id="UP000032141">
    <property type="component" value="Chromosome C2"/>
</dbReference>
<organism evidence="1 2">
    <name type="scientific">Brassica oleracea var. oleracea</name>
    <dbReference type="NCBI Taxonomy" id="109376"/>
    <lineage>
        <taxon>Eukaryota</taxon>
        <taxon>Viridiplantae</taxon>
        <taxon>Streptophyta</taxon>
        <taxon>Embryophyta</taxon>
        <taxon>Tracheophyta</taxon>
        <taxon>Spermatophyta</taxon>
        <taxon>Magnoliopsida</taxon>
        <taxon>eudicotyledons</taxon>
        <taxon>Gunneridae</taxon>
        <taxon>Pentapetalae</taxon>
        <taxon>rosids</taxon>
        <taxon>malvids</taxon>
        <taxon>Brassicales</taxon>
        <taxon>Brassicaceae</taxon>
        <taxon>Brassiceae</taxon>
        <taxon>Brassica</taxon>
    </lineage>
</organism>
<reference evidence="1" key="2">
    <citation type="submission" date="2015-03" db="UniProtKB">
        <authorList>
            <consortium name="EnsemblPlants"/>
        </authorList>
    </citation>
    <scope>IDENTIFICATION</scope>
</reference>
<reference evidence="1 2" key="1">
    <citation type="journal article" date="2014" name="Genome Biol.">
        <title>Transcriptome and methylome profiling reveals relics of genome dominance in the mesopolyploid Brassica oleracea.</title>
        <authorList>
            <person name="Parkin I.A."/>
            <person name="Koh C."/>
            <person name="Tang H."/>
            <person name="Robinson S.J."/>
            <person name="Kagale S."/>
            <person name="Clarke W.E."/>
            <person name="Town C.D."/>
            <person name="Nixon J."/>
            <person name="Krishnakumar V."/>
            <person name="Bidwell S.L."/>
            <person name="Denoeud F."/>
            <person name="Belcram H."/>
            <person name="Links M.G."/>
            <person name="Just J."/>
            <person name="Clarke C."/>
            <person name="Bender T."/>
            <person name="Huebert T."/>
            <person name="Mason A.S."/>
            <person name="Pires J.C."/>
            <person name="Barker G."/>
            <person name="Moore J."/>
            <person name="Walley P.G."/>
            <person name="Manoli S."/>
            <person name="Batley J."/>
            <person name="Edwards D."/>
            <person name="Nelson M.N."/>
            <person name="Wang X."/>
            <person name="Paterson A.H."/>
            <person name="King G."/>
            <person name="Bancroft I."/>
            <person name="Chalhoub B."/>
            <person name="Sharpe A.G."/>
        </authorList>
    </citation>
    <scope>NUCLEOTIDE SEQUENCE</scope>
    <source>
        <strain evidence="1 2">cv. TO1000</strain>
    </source>
</reference>
<sequence length="123" mass="14432">KTARILREKNRRNNVILTIYRRNKSSEIIPRNFFFPRKSLGIFRRNSEEIPRITSLSEISSKYTEGELRRDISSEGHEHVPRYIPRNMSLGIFRGKVSLGIFRGKVSLDQSMDLCPKTHRSIE</sequence>
<proteinExistence type="predicted"/>
<dbReference type="Gramene" id="Bo2g149170.1">
    <property type="protein sequence ID" value="Bo2g149170.1"/>
    <property type="gene ID" value="Bo2g149170"/>
</dbReference>
<name>A0A0D3AWM7_BRAOL</name>